<dbReference type="InterPro" id="IPR011009">
    <property type="entry name" value="Kinase-like_dom_sf"/>
</dbReference>
<dbReference type="SMART" id="SM00220">
    <property type="entry name" value="S_TKc"/>
    <property type="match status" value="1"/>
</dbReference>
<evidence type="ECO:0000313" key="5">
    <source>
        <dbReference type="EMBL" id="KAF7506698.1"/>
    </source>
</evidence>
<name>A0A8H7E3F5_9EURO</name>
<comment type="subcellular location">
    <subcellularLocation>
        <location evidence="1">Preautophagosomal structure membrane</location>
        <topology evidence="1">Peripheral membrane protein</topology>
    </subcellularLocation>
</comment>
<dbReference type="OrthoDB" id="310217at2759"/>
<accession>A0A8H7E3F5</accession>
<dbReference type="EMBL" id="JAACFV010000082">
    <property type="protein sequence ID" value="KAF7506698.1"/>
    <property type="molecule type" value="Genomic_DNA"/>
</dbReference>
<dbReference type="GO" id="GO:0005524">
    <property type="term" value="F:ATP binding"/>
    <property type="evidence" value="ECO:0007669"/>
    <property type="project" value="InterPro"/>
</dbReference>
<dbReference type="GO" id="GO:0004674">
    <property type="term" value="F:protein serine/threonine kinase activity"/>
    <property type="evidence" value="ECO:0007669"/>
    <property type="project" value="InterPro"/>
</dbReference>
<dbReference type="InterPro" id="IPR045269">
    <property type="entry name" value="Atg1-like"/>
</dbReference>
<feature type="region of interest" description="Disordered" evidence="3">
    <location>
        <begin position="576"/>
        <end position="671"/>
    </location>
</feature>
<feature type="region of interest" description="Disordered" evidence="3">
    <location>
        <begin position="402"/>
        <end position="429"/>
    </location>
</feature>
<reference evidence="5" key="1">
    <citation type="submission" date="2020-02" db="EMBL/GenBank/DDBJ databases">
        <authorList>
            <person name="Palmer J.M."/>
        </authorList>
    </citation>
    <scope>NUCLEOTIDE SEQUENCE</scope>
    <source>
        <strain evidence="5">EPUS1.4</strain>
        <tissue evidence="5">Thallus</tissue>
    </source>
</reference>
<evidence type="ECO:0000256" key="1">
    <source>
        <dbReference type="ARBA" id="ARBA00004623"/>
    </source>
</evidence>
<dbReference type="PROSITE" id="PS50011">
    <property type="entry name" value="PROTEIN_KINASE_DOM"/>
    <property type="match status" value="1"/>
</dbReference>
<dbReference type="Gene3D" id="1.10.510.10">
    <property type="entry name" value="Transferase(Phosphotransferase) domain 1"/>
    <property type="match status" value="1"/>
</dbReference>
<dbReference type="GO" id="GO:0034045">
    <property type="term" value="C:phagophore assembly site membrane"/>
    <property type="evidence" value="ECO:0007669"/>
    <property type="project" value="UniProtKB-SubCell"/>
</dbReference>
<dbReference type="PANTHER" id="PTHR24348">
    <property type="entry name" value="SERINE/THREONINE-PROTEIN KINASE UNC-51-RELATED"/>
    <property type="match status" value="1"/>
</dbReference>
<protein>
    <recommendedName>
        <fullName evidence="2">Autophagy-related protein 1</fullName>
    </recommendedName>
</protein>
<evidence type="ECO:0000256" key="3">
    <source>
        <dbReference type="SAM" id="MobiDB-lite"/>
    </source>
</evidence>
<dbReference type="InterPro" id="IPR000719">
    <property type="entry name" value="Prot_kinase_dom"/>
</dbReference>
<organism evidence="5 6">
    <name type="scientific">Endocarpon pusillum</name>
    <dbReference type="NCBI Taxonomy" id="364733"/>
    <lineage>
        <taxon>Eukaryota</taxon>
        <taxon>Fungi</taxon>
        <taxon>Dikarya</taxon>
        <taxon>Ascomycota</taxon>
        <taxon>Pezizomycotina</taxon>
        <taxon>Eurotiomycetes</taxon>
        <taxon>Chaetothyriomycetidae</taxon>
        <taxon>Verrucariales</taxon>
        <taxon>Verrucariaceae</taxon>
        <taxon>Endocarpon</taxon>
    </lineage>
</organism>
<dbReference type="AlphaFoldDB" id="A0A8H7E3F5"/>
<gene>
    <name evidence="5" type="ORF">GJ744_011527</name>
</gene>
<dbReference type="Proteomes" id="UP000606974">
    <property type="component" value="Unassembled WGS sequence"/>
</dbReference>
<evidence type="ECO:0000313" key="6">
    <source>
        <dbReference type="Proteomes" id="UP000606974"/>
    </source>
</evidence>
<feature type="domain" description="Protein kinase" evidence="4">
    <location>
        <begin position="14"/>
        <end position="285"/>
    </location>
</feature>
<sequence>MSETMGNPAPDLKWEKLALVGCGKTSIVWLVRNTVTKEVQLWKYTHTRDCSTAGEGLVLALLQGHDNIQRLFHWDDYNQLLVLKRANGGDLHDYTLDHYGATRQRMPEIFIWHFVRSMAAALAYCQAGWKGGDPFVVKEGWRPIVHQDVVSGNILLEWHKNEALPQLILSDFGDATFLDKMPSADYDYLLRAMQARDPTASHLKRDLQRLGSILQSMLVVHLFGGNAEKMVEDYNVDLAFDFAQKHGEPIFSRELTDLVDELAYNELTDKSTRFTDALEFAKELIPVANAKIAELAETDTKLPGRPAAGLDDEESGSLSSHAPLHKDVWPFIRYYEGESIRTGGLKRKHRQGELDPQFAKYRATRIEELTTRHNQRPYFINPGQMVDLIYSWDVQENEHFNAEQSVHQSDDKSQATTDEEEPQAHLRKSEKLTSEAWLAHQAIAQKILDFTSRKFSNDPAYAEYSRLVEAEQVALEEYRQLQQQELAALLDFISKKASVPEPQQTATLCQDSTWKAGMVVQEESGTSANNRMEITMTNAKDGTYTVKIEEGKVVGVLPEWGRDIVVEDKEINVEEKRKIAAEDKKDPKGEVEVETSKGAAENKVEKGDEEAPSPEPGKERITPPSAKRSNKRKTPSPDELFDNAGPAATRVKKTGATTRSRSEEKGEAEEA</sequence>
<proteinExistence type="predicted"/>
<feature type="compositionally biased region" description="Basic and acidic residues" evidence="3">
    <location>
        <begin position="576"/>
        <end position="606"/>
    </location>
</feature>
<feature type="region of interest" description="Disordered" evidence="3">
    <location>
        <begin position="302"/>
        <end position="321"/>
    </location>
</feature>
<evidence type="ECO:0000259" key="4">
    <source>
        <dbReference type="PROSITE" id="PS50011"/>
    </source>
</evidence>
<dbReference type="SUPFAM" id="SSF56112">
    <property type="entry name" value="Protein kinase-like (PK-like)"/>
    <property type="match status" value="1"/>
</dbReference>
<evidence type="ECO:0000256" key="2">
    <source>
        <dbReference type="ARBA" id="ARBA00030237"/>
    </source>
</evidence>
<comment type="caution">
    <text evidence="5">The sequence shown here is derived from an EMBL/GenBank/DDBJ whole genome shotgun (WGS) entry which is preliminary data.</text>
</comment>
<dbReference type="GO" id="GO:0010506">
    <property type="term" value="P:regulation of autophagy"/>
    <property type="evidence" value="ECO:0007669"/>
    <property type="project" value="InterPro"/>
</dbReference>
<keyword evidence="6" id="KW-1185">Reference proteome</keyword>